<dbReference type="Gene3D" id="1.25.10.10">
    <property type="entry name" value="Leucine-rich Repeat Variant"/>
    <property type="match status" value="1"/>
</dbReference>
<dbReference type="InterPro" id="IPR011989">
    <property type="entry name" value="ARM-like"/>
</dbReference>
<comment type="caution">
    <text evidence="1">The sequence shown here is derived from an EMBL/GenBank/DDBJ whole genome shotgun (WGS) entry which is preliminary data.</text>
</comment>
<evidence type="ECO:0000313" key="1">
    <source>
        <dbReference type="EMBL" id="KAG5187285.1"/>
    </source>
</evidence>
<dbReference type="AlphaFoldDB" id="A0A836CHZ8"/>
<gene>
    <name evidence="1" type="ORF">JKP88DRAFT_243800</name>
</gene>
<dbReference type="Proteomes" id="UP000664859">
    <property type="component" value="Unassembled WGS sequence"/>
</dbReference>
<organism evidence="1 2">
    <name type="scientific">Tribonema minus</name>
    <dbReference type="NCBI Taxonomy" id="303371"/>
    <lineage>
        <taxon>Eukaryota</taxon>
        <taxon>Sar</taxon>
        <taxon>Stramenopiles</taxon>
        <taxon>Ochrophyta</taxon>
        <taxon>PX clade</taxon>
        <taxon>Xanthophyceae</taxon>
        <taxon>Tribonematales</taxon>
        <taxon>Tribonemataceae</taxon>
        <taxon>Tribonema</taxon>
    </lineage>
</organism>
<sequence length="150" mass="17065">MVRAHGLDTSAAAARERSVVAAMWTHFSSPEIQSRALYSLARMVLDDKARATLGRAGACEVVVAVMRAHSTDIFIQRSGVYVLAHLAHMPRNRRRLGHRARKLVLNRVREHPSDPMIQQWGVFALDQLTADWTREPVVRVKQWLVRCIFD</sequence>
<reference evidence="1" key="1">
    <citation type="submission" date="2021-02" db="EMBL/GenBank/DDBJ databases">
        <title>First Annotated Genome of the Yellow-green Alga Tribonema minus.</title>
        <authorList>
            <person name="Mahan K.M."/>
        </authorList>
    </citation>
    <scope>NUCLEOTIDE SEQUENCE</scope>
    <source>
        <strain evidence="1">UTEX B ZZ1240</strain>
    </source>
</reference>
<dbReference type="InterPro" id="IPR016024">
    <property type="entry name" value="ARM-type_fold"/>
</dbReference>
<dbReference type="EMBL" id="JAFCMP010000090">
    <property type="protein sequence ID" value="KAG5187285.1"/>
    <property type="molecule type" value="Genomic_DNA"/>
</dbReference>
<evidence type="ECO:0000313" key="2">
    <source>
        <dbReference type="Proteomes" id="UP000664859"/>
    </source>
</evidence>
<proteinExistence type="predicted"/>
<accession>A0A836CHZ8</accession>
<keyword evidence="2" id="KW-1185">Reference proteome</keyword>
<protein>
    <submittedName>
        <fullName evidence="1">Uncharacterized protein</fullName>
    </submittedName>
</protein>
<name>A0A836CHZ8_9STRA</name>
<dbReference type="SUPFAM" id="SSF48371">
    <property type="entry name" value="ARM repeat"/>
    <property type="match status" value="1"/>
</dbReference>